<dbReference type="OrthoDB" id="5329385at2759"/>
<protein>
    <submittedName>
        <fullName evidence="1">Uncharacterized protein</fullName>
    </submittedName>
</protein>
<organism evidence="1 2">
    <name type="scientific">Peltaster fructicola</name>
    <dbReference type="NCBI Taxonomy" id="286661"/>
    <lineage>
        <taxon>Eukaryota</taxon>
        <taxon>Fungi</taxon>
        <taxon>Dikarya</taxon>
        <taxon>Ascomycota</taxon>
        <taxon>Pezizomycotina</taxon>
        <taxon>Dothideomycetes</taxon>
        <taxon>Dothideomycetes incertae sedis</taxon>
        <taxon>Peltaster</taxon>
    </lineage>
</organism>
<reference evidence="1 2" key="1">
    <citation type="journal article" date="2016" name="Sci. Rep.">
        <title>Peltaster fructicola genome reveals evolution from an invasive phytopathogen to an ectophytic parasite.</title>
        <authorList>
            <person name="Xu C."/>
            <person name="Chen H."/>
            <person name="Gleason M.L."/>
            <person name="Xu J.R."/>
            <person name="Liu H."/>
            <person name="Zhang R."/>
            <person name="Sun G."/>
        </authorList>
    </citation>
    <scope>NUCLEOTIDE SEQUENCE [LARGE SCALE GENOMIC DNA]</scope>
    <source>
        <strain evidence="1 2">LNHT1506</strain>
    </source>
</reference>
<accession>A0A6H0XPL1</accession>
<dbReference type="Pfam" id="PF17119">
    <property type="entry name" value="MMU163"/>
    <property type="match status" value="2"/>
</dbReference>
<dbReference type="PANTHER" id="PTHR31094">
    <property type="entry name" value="RIKEN CDNA 2310061I04 GENE"/>
    <property type="match status" value="1"/>
</dbReference>
<dbReference type="InterPro" id="IPR031342">
    <property type="entry name" value="Mug163-like"/>
</dbReference>
<keyword evidence="2" id="KW-1185">Reference proteome</keyword>
<dbReference type="InterPro" id="IPR018790">
    <property type="entry name" value="DUF2358"/>
</dbReference>
<gene>
    <name evidence="1" type="ORF">AMS68_002219</name>
</gene>
<dbReference type="AlphaFoldDB" id="A0A6H0XPL1"/>
<sequence>MSHQTRGLSNSGGVAVRELHERLPTLLQTPLPSDILSPQITLHLFPSTHPHLPTVSGRIAYAAALWTAPVAWGRVPLVGNVKLTILSERMVKSGCRSNSGEEKLIVKWKTRGKGGHRDTSGGVYRDKLIGSSDPEDRIRKFLRSSIKDVPEQQDQLTDEDFCGIFIFDFDENGRIQKHVIEHTEHGGYEDKTNKFVNVTDWLLGKFNGATTGGMPVLAYCEQTESFRSRSPR</sequence>
<name>A0A6H0XPL1_9PEZI</name>
<evidence type="ECO:0000313" key="1">
    <source>
        <dbReference type="EMBL" id="QIW96701.1"/>
    </source>
</evidence>
<dbReference type="Proteomes" id="UP000503462">
    <property type="component" value="Chromosome 2"/>
</dbReference>
<evidence type="ECO:0000313" key="2">
    <source>
        <dbReference type="Proteomes" id="UP000503462"/>
    </source>
</evidence>
<dbReference type="EMBL" id="CP051140">
    <property type="protein sequence ID" value="QIW96701.1"/>
    <property type="molecule type" value="Genomic_DNA"/>
</dbReference>
<dbReference type="PANTHER" id="PTHR31094:SF2">
    <property type="entry name" value="RIKEN CDNA 2310061I04 GENE"/>
    <property type="match status" value="1"/>
</dbReference>
<proteinExistence type="predicted"/>